<name>A0A7X1E9U9_9BACT</name>
<gene>
    <name evidence="3" type="ORF">H5P27_19370</name>
</gene>
<dbReference type="SMART" id="SM00448">
    <property type="entry name" value="REC"/>
    <property type="match status" value="1"/>
</dbReference>
<organism evidence="3 4">
    <name type="scientific">Pelagicoccus albus</name>
    <dbReference type="NCBI Taxonomy" id="415222"/>
    <lineage>
        <taxon>Bacteria</taxon>
        <taxon>Pseudomonadati</taxon>
        <taxon>Verrucomicrobiota</taxon>
        <taxon>Opitutia</taxon>
        <taxon>Puniceicoccales</taxon>
        <taxon>Pelagicoccaceae</taxon>
        <taxon>Pelagicoccus</taxon>
    </lineage>
</organism>
<evidence type="ECO:0000313" key="4">
    <source>
        <dbReference type="Proteomes" id="UP000526501"/>
    </source>
</evidence>
<feature type="modified residue" description="4-aspartylphosphate" evidence="1">
    <location>
        <position position="196"/>
    </location>
</feature>
<dbReference type="SUPFAM" id="SSF52172">
    <property type="entry name" value="CheY-like"/>
    <property type="match status" value="1"/>
</dbReference>
<proteinExistence type="predicted"/>
<reference evidence="3 4" key="1">
    <citation type="submission" date="2020-07" db="EMBL/GenBank/DDBJ databases">
        <authorList>
            <person name="Feng X."/>
        </authorList>
    </citation>
    <scope>NUCLEOTIDE SEQUENCE [LARGE SCALE GENOMIC DNA]</scope>
    <source>
        <strain evidence="3 4">JCM23202</strain>
    </source>
</reference>
<dbReference type="AlphaFoldDB" id="A0A7X1E9U9"/>
<dbReference type="InterPro" id="IPR001789">
    <property type="entry name" value="Sig_transdc_resp-reg_receiver"/>
</dbReference>
<dbReference type="Proteomes" id="UP000526501">
    <property type="component" value="Unassembled WGS sequence"/>
</dbReference>
<feature type="domain" description="Response regulatory" evidence="2">
    <location>
        <begin position="147"/>
        <end position="260"/>
    </location>
</feature>
<dbReference type="RefSeq" id="WP_185662075.1">
    <property type="nucleotide sequence ID" value="NZ_CAWPOO010000013.1"/>
</dbReference>
<comment type="caution">
    <text evidence="3">The sequence shown here is derived from an EMBL/GenBank/DDBJ whole genome shotgun (WGS) entry which is preliminary data.</text>
</comment>
<dbReference type="EMBL" id="JACHVC010000013">
    <property type="protein sequence ID" value="MBC2608225.1"/>
    <property type="molecule type" value="Genomic_DNA"/>
</dbReference>
<evidence type="ECO:0000256" key="1">
    <source>
        <dbReference type="PROSITE-ProRule" id="PRU00169"/>
    </source>
</evidence>
<sequence length="386" mass="42701">MSDQARYSPGDSSFDFPEQWGLILVDAKMRVLCLLGELRECQAQAGNRLDLADVLCEQGLELAEIGELLVCLEDIPPDCELRLRLGRPSISIVVKGLELGDGASCLVLRPNSEPEAEEMLDRVWAWARTVLQKAETAKRPAGPAPVSLLIVDENLEIVKFVRTLSRKLGCRTLGACSGGEALALSKSRPFDLVLIDHLLPGFGVKILSELLREKSLRDWGHAPTVVSMTKDVRYLDDSEKIAIEKPISMADLKVVVDLASSDRESRFSSSEGESVEVLRMEAWKDKRELLKRLSQALLAHGMELAMRIREDSDFVRSSEFVSEMESLRSGCEMVYAERLTAACDQILANGLSGGSIPRLEHVEELLVQIEGFRLFAQAHGLLQTGE</sequence>
<keyword evidence="1" id="KW-0597">Phosphoprotein</keyword>
<dbReference type="Gene3D" id="3.40.50.2300">
    <property type="match status" value="1"/>
</dbReference>
<accession>A0A7X1E9U9</accession>
<dbReference type="GO" id="GO:0000160">
    <property type="term" value="P:phosphorelay signal transduction system"/>
    <property type="evidence" value="ECO:0007669"/>
    <property type="project" value="InterPro"/>
</dbReference>
<dbReference type="InterPro" id="IPR011006">
    <property type="entry name" value="CheY-like_superfamily"/>
</dbReference>
<protein>
    <recommendedName>
        <fullName evidence="2">Response regulatory domain-containing protein</fullName>
    </recommendedName>
</protein>
<evidence type="ECO:0000313" key="3">
    <source>
        <dbReference type="EMBL" id="MBC2608225.1"/>
    </source>
</evidence>
<dbReference type="PROSITE" id="PS50110">
    <property type="entry name" value="RESPONSE_REGULATORY"/>
    <property type="match status" value="1"/>
</dbReference>
<keyword evidence="4" id="KW-1185">Reference proteome</keyword>
<evidence type="ECO:0000259" key="2">
    <source>
        <dbReference type="PROSITE" id="PS50110"/>
    </source>
</evidence>